<dbReference type="InterPro" id="IPR038765">
    <property type="entry name" value="Papain-like_cys_pep_sf"/>
</dbReference>
<evidence type="ECO:0000313" key="3">
    <source>
        <dbReference type="EMBL" id="CAB3232413.1"/>
    </source>
</evidence>
<feature type="region of interest" description="Disordered" evidence="1">
    <location>
        <begin position="178"/>
        <end position="222"/>
    </location>
</feature>
<proteinExistence type="predicted"/>
<evidence type="ECO:0000256" key="1">
    <source>
        <dbReference type="SAM" id="MobiDB-lite"/>
    </source>
</evidence>
<dbReference type="OrthoDB" id="7484637at2759"/>
<organism evidence="3 4">
    <name type="scientific">Arctia plantaginis</name>
    <name type="common">Wood tiger moth</name>
    <name type="synonym">Phalaena plantaginis</name>
    <dbReference type="NCBI Taxonomy" id="874455"/>
    <lineage>
        <taxon>Eukaryota</taxon>
        <taxon>Metazoa</taxon>
        <taxon>Ecdysozoa</taxon>
        <taxon>Arthropoda</taxon>
        <taxon>Hexapoda</taxon>
        <taxon>Insecta</taxon>
        <taxon>Pterygota</taxon>
        <taxon>Neoptera</taxon>
        <taxon>Endopterygota</taxon>
        <taxon>Lepidoptera</taxon>
        <taxon>Glossata</taxon>
        <taxon>Ditrysia</taxon>
        <taxon>Noctuoidea</taxon>
        <taxon>Erebidae</taxon>
        <taxon>Arctiinae</taxon>
        <taxon>Arctia</taxon>
    </lineage>
</organism>
<reference evidence="3 4" key="1">
    <citation type="submission" date="2020-04" db="EMBL/GenBank/DDBJ databases">
        <authorList>
            <person name="Wallbank WR R."/>
            <person name="Pardo Diaz C."/>
            <person name="Kozak K."/>
            <person name="Martin S."/>
            <person name="Jiggins C."/>
            <person name="Moest M."/>
            <person name="Warren A I."/>
            <person name="Byers J.R.P. K."/>
            <person name="Montejo-Kovacevich G."/>
            <person name="Yen C E."/>
        </authorList>
    </citation>
    <scope>NUCLEOTIDE SEQUENCE [LARGE SCALE GENOMIC DNA]</scope>
</reference>
<dbReference type="EMBL" id="CADEBC010000477">
    <property type="protein sequence ID" value="CAB3232413.1"/>
    <property type="molecule type" value="Genomic_DNA"/>
</dbReference>
<evidence type="ECO:0000313" key="4">
    <source>
        <dbReference type="Proteomes" id="UP000494106"/>
    </source>
</evidence>
<gene>
    <name evidence="3" type="ORF">APLA_LOCUS4835</name>
</gene>
<protein>
    <recommendedName>
        <fullName evidence="2">Cathepsin propeptide inhibitor domain-containing protein</fullName>
    </recommendedName>
</protein>
<comment type="caution">
    <text evidence="3">The sequence shown here is derived from an EMBL/GenBank/DDBJ whole genome shotgun (WGS) entry which is preliminary data.</text>
</comment>
<sequence>MEDATVDSEAIDEAIWIPDLQTPESGVEVPEQEVQKTSVQVELEPYEKPKRLRKQPERYGFSNMCVSSTVPAEEISLSEALEGPEKEQWRRAMTDELQAFEDNDAWEKVQEHNSKNLKFKMGLNAFSDWTPQELKYLTGTRVSEELPKEALPFPHTSEEINEIIDQLSQNFDLRIEGAVNQVKRNERRYGSPDHNPAAQESPPPSPKSVERGVFGSPNTPVT</sequence>
<accession>A0A8S0ZHL8</accession>
<feature type="domain" description="Cathepsin propeptide inhibitor" evidence="2">
    <location>
        <begin position="97"/>
        <end position="134"/>
    </location>
</feature>
<name>A0A8S0ZHL8_ARCPL</name>
<dbReference type="Gene3D" id="3.90.70.10">
    <property type="entry name" value="Cysteine proteinases"/>
    <property type="match status" value="1"/>
</dbReference>
<keyword evidence="4" id="KW-1185">Reference proteome</keyword>
<dbReference type="AlphaFoldDB" id="A0A8S0ZHL8"/>
<dbReference type="Pfam" id="PF08246">
    <property type="entry name" value="Inhibitor_I29"/>
    <property type="match status" value="1"/>
</dbReference>
<dbReference type="InterPro" id="IPR013201">
    <property type="entry name" value="Prot_inhib_I29"/>
</dbReference>
<evidence type="ECO:0000259" key="2">
    <source>
        <dbReference type="Pfam" id="PF08246"/>
    </source>
</evidence>
<dbReference type="SUPFAM" id="SSF54001">
    <property type="entry name" value="Cysteine proteinases"/>
    <property type="match status" value="1"/>
</dbReference>
<dbReference type="Proteomes" id="UP000494106">
    <property type="component" value="Unassembled WGS sequence"/>
</dbReference>